<evidence type="ECO:0000313" key="2">
    <source>
        <dbReference type="EMBL" id="KZO95474.1"/>
    </source>
</evidence>
<evidence type="ECO:0000256" key="1">
    <source>
        <dbReference type="SAM" id="MobiDB-lite"/>
    </source>
</evidence>
<organism evidence="2 3">
    <name type="scientific">Calocera viscosa (strain TUFC12733)</name>
    <dbReference type="NCBI Taxonomy" id="1330018"/>
    <lineage>
        <taxon>Eukaryota</taxon>
        <taxon>Fungi</taxon>
        <taxon>Dikarya</taxon>
        <taxon>Basidiomycota</taxon>
        <taxon>Agaricomycotina</taxon>
        <taxon>Dacrymycetes</taxon>
        <taxon>Dacrymycetales</taxon>
        <taxon>Dacrymycetaceae</taxon>
        <taxon>Calocera</taxon>
    </lineage>
</organism>
<protein>
    <submittedName>
        <fullName evidence="2">Uncharacterized protein</fullName>
    </submittedName>
</protein>
<keyword evidence="3" id="KW-1185">Reference proteome</keyword>
<dbReference type="Proteomes" id="UP000076738">
    <property type="component" value="Unassembled WGS sequence"/>
</dbReference>
<gene>
    <name evidence="2" type="ORF">CALVIDRAFT_172054</name>
</gene>
<name>A0A167L9Z5_CALVF</name>
<dbReference type="EMBL" id="KV417289">
    <property type="protein sequence ID" value="KZO95474.1"/>
    <property type="molecule type" value="Genomic_DNA"/>
</dbReference>
<sequence>MLDSACPSERTCVCVFIHSPLMGVVPLSGAGRSANSNTRVPVPVIVRRSSPASGLGNGRRATESGGSAVETPNVSLWPGCTRMLGRSCWRKVVDFQRRKGSLMSDFWALSPAAGKKGELNGAGPCGEVSTRLRLEPGPSRCCPIVELSPGPLKERTFKERIVYRKWTLACGTASKQFEF</sequence>
<proteinExistence type="predicted"/>
<reference evidence="2 3" key="1">
    <citation type="journal article" date="2016" name="Mol. Biol. Evol.">
        <title>Comparative Genomics of Early-Diverging Mushroom-Forming Fungi Provides Insights into the Origins of Lignocellulose Decay Capabilities.</title>
        <authorList>
            <person name="Nagy L.G."/>
            <person name="Riley R."/>
            <person name="Tritt A."/>
            <person name="Adam C."/>
            <person name="Daum C."/>
            <person name="Floudas D."/>
            <person name="Sun H."/>
            <person name="Yadav J.S."/>
            <person name="Pangilinan J."/>
            <person name="Larsson K.H."/>
            <person name="Matsuura K."/>
            <person name="Barry K."/>
            <person name="Labutti K."/>
            <person name="Kuo R."/>
            <person name="Ohm R.A."/>
            <person name="Bhattacharya S.S."/>
            <person name="Shirouzu T."/>
            <person name="Yoshinaga Y."/>
            <person name="Martin F.M."/>
            <person name="Grigoriev I.V."/>
            <person name="Hibbett D.S."/>
        </authorList>
    </citation>
    <scope>NUCLEOTIDE SEQUENCE [LARGE SCALE GENOMIC DNA]</scope>
    <source>
        <strain evidence="2 3">TUFC12733</strain>
    </source>
</reference>
<accession>A0A167L9Z5</accession>
<dbReference type="AlphaFoldDB" id="A0A167L9Z5"/>
<feature type="region of interest" description="Disordered" evidence="1">
    <location>
        <begin position="49"/>
        <end position="69"/>
    </location>
</feature>
<evidence type="ECO:0000313" key="3">
    <source>
        <dbReference type="Proteomes" id="UP000076738"/>
    </source>
</evidence>